<name>A0A1J1HTS3_9DIPT</name>
<gene>
    <name evidence="1" type="ORF">CLUMA_CG005139</name>
</gene>
<dbReference type="Proteomes" id="UP000183832">
    <property type="component" value="Unassembled WGS sequence"/>
</dbReference>
<keyword evidence="2" id="KW-1185">Reference proteome</keyword>
<evidence type="ECO:0000313" key="1">
    <source>
        <dbReference type="EMBL" id="CRK91472.1"/>
    </source>
</evidence>
<sequence length="113" mass="12902">MKTSLPSSSMNYLQNKEEENFKSSIMWNKTKTEKPFRLLAKSVSVHFVSLSKIFAENKADDITFGLEIPLILQEDLKCMYLRRASVKRVSIFVPEKAKVSLIDGKTQNKQSTA</sequence>
<proteinExistence type="predicted"/>
<dbReference type="AlphaFoldDB" id="A0A1J1HTS3"/>
<dbReference type="EMBL" id="CVRI01000021">
    <property type="protein sequence ID" value="CRK91472.1"/>
    <property type="molecule type" value="Genomic_DNA"/>
</dbReference>
<organism evidence="1 2">
    <name type="scientific">Clunio marinus</name>
    <dbReference type="NCBI Taxonomy" id="568069"/>
    <lineage>
        <taxon>Eukaryota</taxon>
        <taxon>Metazoa</taxon>
        <taxon>Ecdysozoa</taxon>
        <taxon>Arthropoda</taxon>
        <taxon>Hexapoda</taxon>
        <taxon>Insecta</taxon>
        <taxon>Pterygota</taxon>
        <taxon>Neoptera</taxon>
        <taxon>Endopterygota</taxon>
        <taxon>Diptera</taxon>
        <taxon>Nematocera</taxon>
        <taxon>Chironomoidea</taxon>
        <taxon>Chironomidae</taxon>
        <taxon>Clunio</taxon>
    </lineage>
</organism>
<accession>A0A1J1HTS3</accession>
<evidence type="ECO:0000313" key="2">
    <source>
        <dbReference type="Proteomes" id="UP000183832"/>
    </source>
</evidence>
<reference evidence="1 2" key="1">
    <citation type="submission" date="2015-04" db="EMBL/GenBank/DDBJ databases">
        <authorList>
            <person name="Syromyatnikov M.Y."/>
            <person name="Popov V.N."/>
        </authorList>
    </citation>
    <scope>NUCLEOTIDE SEQUENCE [LARGE SCALE GENOMIC DNA]</scope>
</reference>
<protein>
    <submittedName>
        <fullName evidence="1">CLUMA_CG005139, isoform A</fullName>
    </submittedName>
</protein>